<comment type="caution">
    <text evidence="1">The sequence shown here is derived from an EMBL/GenBank/DDBJ whole genome shotgun (WGS) entry which is preliminary data.</text>
</comment>
<dbReference type="Pfam" id="PF05593">
    <property type="entry name" value="RHS_repeat"/>
    <property type="match status" value="1"/>
</dbReference>
<dbReference type="Proteomes" id="UP000615760">
    <property type="component" value="Unassembled WGS sequence"/>
</dbReference>
<protein>
    <recommendedName>
        <fullName evidence="3">RHS repeat protein</fullName>
    </recommendedName>
</protein>
<evidence type="ECO:0008006" key="3">
    <source>
        <dbReference type="Google" id="ProtNLM"/>
    </source>
</evidence>
<evidence type="ECO:0000313" key="1">
    <source>
        <dbReference type="EMBL" id="GGB73325.1"/>
    </source>
</evidence>
<sequence length="1223" mass="137332">MHFEEVPVDTYSGQPNIAIPLASKNLGSGLVLPIALRYSTLGLRVHERSGWVGKGWSLEAGGTISRTVRGVADEKQQSPGRNQIGIYFVEGRNDDGEIIDFENFSSLSQCSKKEYAWNVMGTKYQQWDSQPDLYQYSMLGMSGRFVVLKEGNTLVAKQLSLDNKVDIDLIYDNNYIISSFIITDSSGIKYIFGNGAIETNESTPVSLVYPRKRRGGGEANTVAPNVGTHPSTSTSAWHLVSIVVNRGGGAYQDEELASFSYTESIENYSTRETRTENKLIESGTQYNDILANSENIKYFKPERVISWANIKATTKKLSSINFRDGSSYEFVLSSQTNPENEGVYLDQILLKDKLGNTYKSIQLNHVTKVTKKLTQRFDGSYNKETDLSARLWLEGITIGSLPDQQKYLFEYFDNDNFMAVTSGNVDHWGYENGDFRGVSYGNIGYFYYDYDAVKRGVLTKITEPSGGVKEFVFEPHTYTYEYGNEILDDYNENPLNEYEKTQSNQFNVGVHTHSMDDVHGGFNVNLTHNQDINIDVNITLNPEYISLTSLKIEGTLLEGGQYSISYPLSNFYNTSGTLPMPAGSFHFTVIGQPGSYTPGGNLPNNYGQTGEQHVGGYINLRYRANRSRTSTDYKNYLFGGGLRIKYIDFKDMLSPSLLKRRFTYDYHTAIDSSYVPELSGPGGISNPINPVDPIDNSLPSIEYKYVHSNGTIDGSHTINKNYVTKDNRYLFNHYENNSTSVYNLYTIAYKVTINEPVVFLTKGSFVGYRSVKVSEGENTIAEDGVEIYHPKGYTKYEYTSAYDDPIGVAFFEYPYKELPEIDYKRGLLLKTTIYNDLEQKLKETVNEYDTIEGESVFSFTVEEGGWAAGTCIWRPFYETWEQYSTMNPPSELRQLCALGPISGGGIVTDCFDEFYSNCEEGGDCSIEGSSIYVLERSDITSYRSVLASSQNTEYYYNTDVVTSTNTATTYTYNTDNYQIASTTTTIAEGAETNEYKTEYEYPVGGYTASLFSNSEQIALGAMVQRNIINTPIVVYHYKNDEPLQKVVTKYSSFNGLLLPSKAETLKGDETTAHERVVYHNYNEIGNVTEVSQAKGTHVYYIWGYGGTLPIAKIDDFTSSTDMSLAIQSLIDVAKSASNSHVYVYGDSNNTEQDLKGALDNLRSALSDYQVTTLVYDAAKGVVLSTKDPRGRETSYTYDSHGRLKEVRDNEGNILSENEYHYRD</sequence>
<gene>
    <name evidence="1" type="ORF">GCM10007424_11530</name>
</gene>
<dbReference type="InterPro" id="IPR006530">
    <property type="entry name" value="YD"/>
</dbReference>
<dbReference type="Gene3D" id="2.180.10.10">
    <property type="entry name" value="RHS repeat-associated core"/>
    <property type="match status" value="1"/>
</dbReference>
<dbReference type="NCBIfam" id="TIGR01643">
    <property type="entry name" value="YD_repeat_2x"/>
    <property type="match status" value="1"/>
</dbReference>
<evidence type="ECO:0000313" key="2">
    <source>
        <dbReference type="Proteomes" id="UP000615760"/>
    </source>
</evidence>
<keyword evidence="2" id="KW-1185">Reference proteome</keyword>
<dbReference type="InterPro" id="IPR031325">
    <property type="entry name" value="RHS_repeat"/>
</dbReference>
<reference evidence="2" key="1">
    <citation type="journal article" date="2019" name="Int. J. Syst. Evol. Microbiol.">
        <title>The Global Catalogue of Microorganisms (GCM) 10K type strain sequencing project: providing services to taxonomists for standard genome sequencing and annotation.</title>
        <authorList>
            <consortium name="The Broad Institute Genomics Platform"/>
            <consortium name="The Broad Institute Genome Sequencing Center for Infectious Disease"/>
            <person name="Wu L."/>
            <person name="Ma J."/>
        </authorList>
    </citation>
    <scope>NUCLEOTIDE SEQUENCE [LARGE SCALE GENOMIC DNA]</scope>
    <source>
        <strain evidence="2">CGMCC 1.15461</strain>
    </source>
</reference>
<proteinExistence type="predicted"/>
<accession>A0ABQ1JN72</accession>
<organism evidence="1 2">
    <name type="scientific">Flavobacterium suaedae</name>
    <dbReference type="NCBI Taxonomy" id="1767027"/>
    <lineage>
        <taxon>Bacteria</taxon>
        <taxon>Pseudomonadati</taxon>
        <taxon>Bacteroidota</taxon>
        <taxon>Flavobacteriia</taxon>
        <taxon>Flavobacteriales</taxon>
        <taxon>Flavobacteriaceae</taxon>
        <taxon>Flavobacterium</taxon>
    </lineage>
</organism>
<name>A0ABQ1JN72_9FLAO</name>
<dbReference type="EMBL" id="BMJE01000003">
    <property type="protein sequence ID" value="GGB73325.1"/>
    <property type="molecule type" value="Genomic_DNA"/>
</dbReference>